<evidence type="ECO:0000259" key="12">
    <source>
        <dbReference type="Pfam" id="PF01210"/>
    </source>
</evidence>
<feature type="binding site" evidence="9">
    <location>
        <position position="141"/>
    </location>
    <ligand>
        <name>NAD(+)</name>
        <dbReference type="ChEBI" id="CHEBI:57540"/>
    </ligand>
</feature>
<keyword evidence="6" id="KW-0327">Glycosome</keyword>
<dbReference type="SUPFAM" id="SSF51735">
    <property type="entry name" value="NAD(P)-binding Rossmann-fold domains"/>
    <property type="match status" value="1"/>
</dbReference>
<reference evidence="14" key="1">
    <citation type="submission" date="2021-01" db="EMBL/GenBank/DDBJ databases">
        <authorList>
            <person name="Corre E."/>
            <person name="Pelletier E."/>
            <person name="Niang G."/>
            <person name="Scheremetjew M."/>
            <person name="Finn R."/>
            <person name="Kale V."/>
            <person name="Holt S."/>
            <person name="Cochrane G."/>
            <person name="Meng A."/>
            <person name="Brown T."/>
            <person name="Cohen L."/>
        </authorList>
    </citation>
    <scope>NUCLEOTIDE SEQUENCE</scope>
    <source>
        <strain evidence="14">DIVA3 518/3/11/1/6</strain>
    </source>
</reference>
<dbReference type="FunFam" id="3.40.50.720:FF:000019">
    <property type="entry name" value="Glycerol-3-phosphate dehydrogenase [NAD(P)+]"/>
    <property type="match status" value="1"/>
</dbReference>
<dbReference type="GO" id="GO:0005829">
    <property type="term" value="C:cytosol"/>
    <property type="evidence" value="ECO:0007669"/>
    <property type="project" value="TreeGrafter"/>
</dbReference>
<keyword evidence="3 9" id="KW-0520">NAD</keyword>
<evidence type="ECO:0000256" key="3">
    <source>
        <dbReference type="ARBA" id="ARBA00023027"/>
    </source>
</evidence>
<evidence type="ECO:0000256" key="8">
    <source>
        <dbReference type="PIRSR" id="PIRSR000114-2"/>
    </source>
</evidence>
<sequence length="333" mass="35451">MAKNICVLGAGSFGTALGCVLARNGNSVCLLTRSDDIPASIAETHRNPRYFPDFVLPDNLTSSADPEVAFKDADYILHAIPVQHSADYLRSVISYIKPTIPIVSCSKGLHDATLKYMSDLIPEVLGDKQPPLAFFSGPSFARELLEAQPSAVVVASTSEKLAEEVQILFSSKTLRVYTTTDVVGVEVGGALKNIFAIGAGMVDGMGFGKNSMAALITRGCSEMRKLALAMGAQPETISGLAGIGDLMLTCYGKLSRNRTVGYRLGKGESLEEIMESMSEVAEGVYTTPAAVRLAEKYELDLPIIKAVAAVLAGSIKPLQAVAELMDRPLTKED</sequence>
<feature type="domain" description="Glycerol-3-phosphate dehydrogenase NAD-dependent N-terminal" evidence="12">
    <location>
        <begin position="4"/>
        <end position="161"/>
    </location>
</feature>
<feature type="binding site" evidence="9">
    <location>
        <begin position="9"/>
        <end position="14"/>
    </location>
    <ligand>
        <name>NAD(+)</name>
        <dbReference type="ChEBI" id="CHEBI:57540"/>
    </ligand>
</feature>
<evidence type="ECO:0000256" key="2">
    <source>
        <dbReference type="ARBA" id="ARBA00023002"/>
    </source>
</evidence>
<dbReference type="PROSITE" id="PS00957">
    <property type="entry name" value="NAD_G3PDH"/>
    <property type="match status" value="1"/>
</dbReference>
<dbReference type="GO" id="GO:0051287">
    <property type="term" value="F:NAD binding"/>
    <property type="evidence" value="ECO:0007669"/>
    <property type="project" value="UniProtKB-UniRule"/>
</dbReference>
<dbReference type="AlphaFoldDB" id="A0A7S4M9G3"/>
<dbReference type="PANTHER" id="PTHR11728">
    <property type="entry name" value="GLYCEROL-3-PHOSPHATE DEHYDROGENASE"/>
    <property type="match status" value="1"/>
</dbReference>
<dbReference type="PANTHER" id="PTHR11728:SF1">
    <property type="entry name" value="GLYCEROL-3-PHOSPHATE DEHYDROGENASE [NAD(+)] 2, CHLOROPLASTIC"/>
    <property type="match status" value="1"/>
</dbReference>
<keyword evidence="2 10" id="KW-0560">Oxidoreductase</keyword>
<dbReference type="PIRSF" id="PIRSF000114">
    <property type="entry name" value="Glycerol-3-P_dh"/>
    <property type="match status" value="1"/>
</dbReference>
<dbReference type="Gene3D" id="3.40.50.720">
    <property type="entry name" value="NAD(P)-binding Rossmann-like Domain"/>
    <property type="match status" value="1"/>
</dbReference>
<dbReference type="GO" id="GO:0046168">
    <property type="term" value="P:glycerol-3-phosphate catabolic process"/>
    <property type="evidence" value="ECO:0007669"/>
    <property type="project" value="UniProtKB-UniRule"/>
</dbReference>
<evidence type="ECO:0000256" key="6">
    <source>
        <dbReference type="ARBA" id="ARBA00084116"/>
    </source>
</evidence>
<protein>
    <recommendedName>
        <fullName evidence="11">Glycerol-3-phosphate dehydrogenase [NAD(+)]</fullName>
        <ecNumber evidence="11">1.1.1.8</ecNumber>
    </recommendedName>
</protein>
<comment type="catalytic activity">
    <reaction evidence="4 11">
        <text>sn-glycerol 3-phosphate + NAD(+) = dihydroxyacetone phosphate + NADH + H(+)</text>
        <dbReference type="Rhea" id="RHEA:11092"/>
        <dbReference type="ChEBI" id="CHEBI:15378"/>
        <dbReference type="ChEBI" id="CHEBI:57540"/>
        <dbReference type="ChEBI" id="CHEBI:57597"/>
        <dbReference type="ChEBI" id="CHEBI:57642"/>
        <dbReference type="ChEBI" id="CHEBI:57945"/>
        <dbReference type="EC" id="1.1.1.8"/>
    </reaction>
</comment>
<dbReference type="PRINTS" id="PR00077">
    <property type="entry name" value="GPDHDRGNASE"/>
</dbReference>
<dbReference type="InterPro" id="IPR013328">
    <property type="entry name" value="6PGD_dom2"/>
</dbReference>
<feature type="active site" description="Proton acceptor" evidence="7">
    <location>
        <position position="192"/>
    </location>
</feature>
<gene>
    <name evidence="14" type="ORF">VSP0166_LOCUS4362</name>
</gene>
<evidence type="ECO:0000256" key="9">
    <source>
        <dbReference type="PIRSR" id="PIRSR000114-3"/>
    </source>
</evidence>
<evidence type="ECO:0000256" key="5">
    <source>
        <dbReference type="ARBA" id="ARBA00060503"/>
    </source>
</evidence>
<dbReference type="FunFam" id="1.10.1040.10:FF:000001">
    <property type="entry name" value="Glycerol-3-phosphate dehydrogenase [NAD(P)+]"/>
    <property type="match status" value="1"/>
</dbReference>
<evidence type="ECO:0000313" key="14">
    <source>
        <dbReference type="EMBL" id="CAE2208803.1"/>
    </source>
</evidence>
<dbReference type="GO" id="GO:0005975">
    <property type="term" value="P:carbohydrate metabolic process"/>
    <property type="evidence" value="ECO:0007669"/>
    <property type="project" value="InterPro"/>
</dbReference>
<feature type="binding site" evidence="8">
    <location>
        <begin position="256"/>
        <end position="257"/>
    </location>
    <ligand>
        <name>substrate</name>
    </ligand>
</feature>
<feature type="domain" description="Glycerol-3-phosphate dehydrogenase NAD-dependent C-terminal" evidence="13">
    <location>
        <begin position="181"/>
        <end position="321"/>
    </location>
</feature>
<dbReference type="InterPro" id="IPR006168">
    <property type="entry name" value="G3P_DH_NAD-dep"/>
</dbReference>
<dbReference type="EC" id="1.1.1.8" evidence="11"/>
<dbReference type="PROSITE" id="PS51257">
    <property type="entry name" value="PROKAR_LIPOPROTEIN"/>
    <property type="match status" value="1"/>
</dbReference>
<comment type="similarity">
    <text evidence="1 10">Belongs to the NAD-dependent glycerol-3-phosphate dehydrogenase family.</text>
</comment>
<dbReference type="InterPro" id="IPR006109">
    <property type="entry name" value="G3P_DH_NAD-dep_C"/>
</dbReference>
<evidence type="ECO:0000256" key="11">
    <source>
        <dbReference type="RuleBase" id="RU361243"/>
    </source>
</evidence>
<organism evidence="14">
    <name type="scientific">Vannella robusta</name>
    <dbReference type="NCBI Taxonomy" id="1487602"/>
    <lineage>
        <taxon>Eukaryota</taxon>
        <taxon>Amoebozoa</taxon>
        <taxon>Discosea</taxon>
        <taxon>Flabellinia</taxon>
        <taxon>Vannellidae</taxon>
        <taxon>Vannella</taxon>
    </lineage>
</organism>
<dbReference type="Pfam" id="PF01210">
    <property type="entry name" value="NAD_Gly3P_dh_N"/>
    <property type="match status" value="1"/>
</dbReference>
<dbReference type="InterPro" id="IPR008927">
    <property type="entry name" value="6-PGluconate_DH-like_C_sf"/>
</dbReference>
<dbReference type="NCBIfam" id="NF000940">
    <property type="entry name" value="PRK00094.1-2"/>
    <property type="match status" value="1"/>
</dbReference>
<evidence type="ECO:0000256" key="10">
    <source>
        <dbReference type="RuleBase" id="RU000437"/>
    </source>
</evidence>
<proteinExistence type="inferred from homology"/>
<accession>A0A7S4M9G3</accession>
<evidence type="ECO:0000259" key="13">
    <source>
        <dbReference type="Pfam" id="PF07479"/>
    </source>
</evidence>
<dbReference type="GO" id="GO:0020015">
    <property type="term" value="C:glycosome"/>
    <property type="evidence" value="ECO:0007669"/>
    <property type="project" value="UniProtKB-SubCell"/>
</dbReference>
<evidence type="ECO:0000256" key="1">
    <source>
        <dbReference type="ARBA" id="ARBA00011009"/>
    </source>
</evidence>
<feature type="binding site" evidence="8">
    <location>
        <position position="107"/>
    </location>
    <ligand>
        <name>substrate</name>
    </ligand>
</feature>
<dbReference type="InterPro" id="IPR036291">
    <property type="entry name" value="NAD(P)-bd_dom_sf"/>
</dbReference>
<dbReference type="EMBL" id="HBKP01006056">
    <property type="protein sequence ID" value="CAE2208803.1"/>
    <property type="molecule type" value="Transcribed_RNA"/>
</dbReference>
<dbReference type="HAMAP" id="MF_00394">
    <property type="entry name" value="NAD_Glyc3P_dehydrog"/>
    <property type="match status" value="1"/>
</dbReference>
<dbReference type="NCBIfam" id="NF000942">
    <property type="entry name" value="PRK00094.1-4"/>
    <property type="match status" value="1"/>
</dbReference>
<dbReference type="InterPro" id="IPR011128">
    <property type="entry name" value="G3P_DH_NAD-dep_N"/>
</dbReference>
<dbReference type="Gene3D" id="1.10.1040.10">
    <property type="entry name" value="N-(1-d-carboxylethyl)-l-norvaline Dehydrogenase, domain 2"/>
    <property type="match status" value="1"/>
</dbReference>
<dbReference type="Pfam" id="PF07479">
    <property type="entry name" value="NAD_Gly3P_dh_C"/>
    <property type="match status" value="1"/>
</dbReference>
<dbReference type="SUPFAM" id="SSF48179">
    <property type="entry name" value="6-phosphogluconate dehydrogenase C-terminal domain-like"/>
    <property type="match status" value="1"/>
</dbReference>
<evidence type="ECO:0000256" key="7">
    <source>
        <dbReference type="PIRSR" id="PIRSR000114-1"/>
    </source>
</evidence>
<name>A0A7S4M9G3_9EUKA</name>
<dbReference type="GO" id="GO:0141152">
    <property type="term" value="F:glycerol-3-phosphate dehydrogenase (NAD+) activity"/>
    <property type="evidence" value="ECO:0007669"/>
    <property type="project" value="UniProtKB-UniRule"/>
</dbReference>
<comment type="subcellular location">
    <subcellularLocation>
        <location evidence="5">Glycosome</location>
    </subcellularLocation>
</comment>
<feature type="binding site" evidence="9">
    <location>
        <position position="256"/>
    </location>
    <ligand>
        <name>NAD(+)</name>
        <dbReference type="ChEBI" id="CHEBI:57540"/>
    </ligand>
</feature>
<evidence type="ECO:0000256" key="4">
    <source>
        <dbReference type="ARBA" id="ARBA00048683"/>
    </source>
</evidence>